<reference evidence="2" key="1">
    <citation type="submission" date="2020-11" db="EMBL/GenBank/DDBJ databases">
        <title>Nocardioides cynanchi sp. nov., isolated from soil of rhizosphere of Cynanchum wilfordii.</title>
        <authorList>
            <person name="Lee J.-S."/>
            <person name="Suh M.K."/>
            <person name="Kim J.-S."/>
        </authorList>
    </citation>
    <scope>NUCLEOTIDE SEQUENCE</scope>
    <source>
        <strain evidence="2">KCTC 19276</strain>
    </source>
</reference>
<dbReference type="EMBL" id="JADKPO010000013">
    <property type="protein sequence ID" value="MBF4768345.1"/>
    <property type="molecule type" value="Genomic_DNA"/>
</dbReference>
<dbReference type="PROSITE" id="PS51257">
    <property type="entry name" value="PROKAR_LIPOPROTEIN"/>
    <property type="match status" value="1"/>
</dbReference>
<evidence type="ECO:0008006" key="4">
    <source>
        <dbReference type="Google" id="ProtNLM"/>
    </source>
</evidence>
<evidence type="ECO:0000256" key="1">
    <source>
        <dbReference type="SAM" id="SignalP"/>
    </source>
</evidence>
<keyword evidence="3" id="KW-1185">Reference proteome</keyword>
<protein>
    <recommendedName>
        <fullName evidence="4">Lipoprotein</fullName>
    </recommendedName>
</protein>
<comment type="caution">
    <text evidence="2">The sequence shown here is derived from an EMBL/GenBank/DDBJ whole genome shotgun (WGS) entry which is preliminary data.</text>
</comment>
<evidence type="ECO:0000313" key="2">
    <source>
        <dbReference type="EMBL" id="MBF4768345.1"/>
    </source>
</evidence>
<accession>A0A930YQ32</accession>
<keyword evidence="1" id="KW-0732">Signal</keyword>
<proteinExistence type="predicted"/>
<dbReference type="RefSeq" id="WP_194696500.1">
    <property type="nucleotide sequence ID" value="NZ_JADKPO010000013.1"/>
</dbReference>
<dbReference type="AlphaFoldDB" id="A0A930YQ32"/>
<evidence type="ECO:0000313" key="3">
    <source>
        <dbReference type="Proteomes" id="UP000660668"/>
    </source>
</evidence>
<dbReference type="Proteomes" id="UP000660668">
    <property type="component" value="Unassembled WGS sequence"/>
</dbReference>
<feature type="chain" id="PRO_5038886702" description="Lipoprotein" evidence="1">
    <location>
        <begin position="21"/>
        <end position="152"/>
    </location>
</feature>
<name>A0A930YQ32_9ACTN</name>
<feature type="signal peptide" evidence="1">
    <location>
        <begin position="1"/>
        <end position="20"/>
    </location>
</feature>
<gene>
    <name evidence="2" type="ORF">ISU10_11260</name>
</gene>
<organism evidence="2 3">
    <name type="scientific">Nocardioides agariphilus</name>
    <dbReference type="NCBI Taxonomy" id="433664"/>
    <lineage>
        <taxon>Bacteria</taxon>
        <taxon>Bacillati</taxon>
        <taxon>Actinomycetota</taxon>
        <taxon>Actinomycetes</taxon>
        <taxon>Propionibacteriales</taxon>
        <taxon>Nocardioidaceae</taxon>
        <taxon>Nocardioides</taxon>
    </lineage>
</organism>
<sequence length="152" mass="16099">MRAGWLRARSTIWSPALVVAALVGLAGCGGDDTFCNQIGAVSGVGFVFSEVVAAHPGEVLRVEACVEDTCETRRATEQRPHNGMRVAPDLLQDTSPVPVTLTVSTTDGDIVYQGRLTVQPVKSQPNGPDCPPTEWVADVVASGTDVLQQERV</sequence>